<protein>
    <submittedName>
        <fullName evidence="1">Uncharacterized protein</fullName>
    </submittedName>
</protein>
<sequence>MQEASVGSAAHALQIIRQYALTQDGELKTVTDELEKVLGSEWSIEWTRLIDTAGLEPGEDDVQAALSNVNQKAASFLPISVLREADSSLLSSGESFVSLTHQTHHPSNDTNTTRALTILSAFFVPTVNGFVYLEGHYDDIWLDWLMQRSTVLKKSHSKVWIEPVECEEIGVLLDTPVPSIPPMSWVRVTRGLYLGDVGLMFSREM</sequence>
<evidence type="ECO:0000313" key="2">
    <source>
        <dbReference type="Proteomes" id="UP001498398"/>
    </source>
</evidence>
<keyword evidence="2" id="KW-1185">Reference proteome</keyword>
<accession>A0ABR1J0U7</accession>
<proteinExistence type="predicted"/>
<name>A0ABR1J0U7_9AGAR</name>
<evidence type="ECO:0000313" key="1">
    <source>
        <dbReference type="EMBL" id="KAK7444572.1"/>
    </source>
</evidence>
<dbReference type="EMBL" id="JBANRG010000050">
    <property type="protein sequence ID" value="KAK7444572.1"/>
    <property type="molecule type" value="Genomic_DNA"/>
</dbReference>
<comment type="caution">
    <text evidence="1">The sequence shown here is derived from an EMBL/GenBank/DDBJ whole genome shotgun (WGS) entry which is preliminary data.</text>
</comment>
<dbReference type="Proteomes" id="UP001498398">
    <property type="component" value="Unassembled WGS sequence"/>
</dbReference>
<gene>
    <name evidence="1" type="ORF">VKT23_015250</name>
</gene>
<reference evidence="1 2" key="1">
    <citation type="submission" date="2024-01" db="EMBL/GenBank/DDBJ databases">
        <title>A draft genome for the cacao thread blight pathogen Marasmiellus scandens.</title>
        <authorList>
            <person name="Baruah I.K."/>
            <person name="Leung J."/>
            <person name="Bukari Y."/>
            <person name="Amoako-Attah I."/>
            <person name="Meinhardt L.W."/>
            <person name="Bailey B.A."/>
            <person name="Cohen S.P."/>
        </authorList>
    </citation>
    <scope>NUCLEOTIDE SEQUENCE [LARGE SCALE GENOMIC DNA]</scope>
    <source>
        <strain evidence="1 2">GH-19</strain>
    </source>
</reference>
<organism evidence="1 2">
    <name type="scientific">Marasmiellus scandens</name>
    <dbReference type="NCBI Taxonomy" id="2682957"/>
    <lineage>
        <taxon>Eukaryota</taxon>
        <taxon>Fungi</taxon>
        <taxon>Dikarya</taxon>
        <taxon>Basidiomycota</taxon>
        <taxon>Agaricomycotina</taxon>
        <taxon>Agaricomycetes</taxon>
        <taxon>Agaricomycetidae</taxon>
        <taxon>Agaricales</taxon>
        <taxon>Marasmiineae</taxon>
        <taxon>Omphalotaceae</taxon>
        <taxon>Marasmiellus</taxon>
    </lineage>
</organism>